<evidence type="ECO:0000313" key="2">
    <source>
        <dbReference type="Proteomes" id="UP000005573"/>
    </source>
</evidence>
<comment type="caution">
    <text evidence="1">The sequence shown here is derived from an EMBL/GenBank/DDBJ whole genome shotgun (WGS) entry which is preliminary data.</text>
</comment>
<evidence type="ECO:0008006" key="3">
    <source>
        <dbReference type="Google" id="ProtNLM"/>
    </source>
</evidence>
<gene>
    <name evidence="1" type="ORF">HMPREF0388_1752</name>
</gene>
<dbReference type="Proteomes" id="UP000005573">
    <property type="component" value="Unassembled WGS sequence"/>
</dbReference>
<organism evidence="1 2">
    <name type="scientific">Mobiluncus curtisii ATCC 51333</name>
    <dbReference type="NCBI Taxonomy" id="887326"/>
    <lineage>
        <taxon>Bacteria</taxon>
        <taxon>Bacillati</taxon>
        <taxon>Actinomycetota</taxon>
        <taxon>Actinomycetes</taxon>
        <taxon>Actinomycetales</taxon>
        <taxon>Actinomycetaceae</taxon>
        <taxon>Mobiluncus</taxon>
    </lineage>
</organism>
<dbReference type="HOGENOM" id="CLU_2356622_0_0_11"/>
<evidence type="ECO:0000313" key="1">
    <source>
        <dbReference type="EMBL" id="EFU79649.1"/>
    </source>
</evidence>
<dbReference type="AlphaFoldDB" id="E6M119"/>
<sequence>MVAVLARSIMPACLDGKTPDAGMMFWQTMLDVAGKTAQDQLGNLVNGHDAHTPDAVETARKYRALIRAADRAGCSKQPIAEAFGVSRPWVYQALGG</sequence>
<name>E6M119_9ACTO</name>
<accession>E6M119</accession>
<dbReference type="RefSeq" id="WP_004010127.1">
    <property type="nucleotide sequence ID" value="NZ_GL622340.1"/>
</dbReference>
<proteinExistence type="predicted"/>
<reference evidence="1 2" key="1">
    <citation type="submission" date="2010-12" db="EMBL/GenBank/DDBJ databases">
        <authorList>
            <person name="Muzny D."/>
            <person name="Qin X."/>
            <person name="Deng J."/>
            <person name="Jiang H."/>
            <person name="Liu Y."/>
            <person name="Qu J."/>
            <person name="Song X.-Z."/>
            <person name="Zhang L."/>
            <person name="Thornton R."/>
            <person name="Coyle M."/>
            <person name="Francisco L."/>
            <person name="Jackson L."/>
            <person name="Javaid M."/>
            <person name="Korchina V."/>
            <person name="Kovar C."/>
            <person name="Mata R."/>
            <person name="Mathew T."/>
            <person name="Ngo R."/>
            <person name="Nguyen L."/>
            <person name="Nguyen N."/>
            <person name="Okwuonu G."/>
            <person name="Ongeri F."/>
            <person name="Pham C."/>
            <person name="Simmons D."/>
            <person name="Wilczek-Boney K."/>
            <person name="Hale W."/>
            <person name="Jakkamsetti A."/>
            <person name="Pham P."/>
            <person name="Ruth R."/>
            <person name="San Lucas F."/>
            <person name="Warren J."/>
            <person name="Zhang J."/>
            <person name="Zhao Z."/>
            <person name="Zhou C."/>
            <person name="Zhu D."/>
            <person name="Lee S."/>
            <person name="Bess C."/>
            <person name="Blankenburg K."/>
            <person name="Forbes L."/>
            <person name="Fu Q."/>
            <person name="Gubbala S."/>
            <person name="Hirani K."/>
            <person name="Jayaseelan J.C."/>
            <person name="Lara F."/>
            <person name="Munidasa M."/>
            <person name="Palculict T."/>
            <person name="Patil S."/>
            <person name="Pu L.-L."/>
            <person name="Saada N."/>
            <person name="Tang L."/>
            <person name="Weissenberger G."/>
            <person name="Zhu Y."/>
            <person name="Hemphill L."/>
            <person name="Shang Y."/>
            <person name="Youmans B."/>
            <person name="Ayvaz T."/>
            <person name="Ross M."/>
            <person name="Santibanez J."/>
            <person name="Aqrawi P."/>
            <person name="Gross S."/>
            <person name="Joshi V."/>
            <person name="Fowler G."/>
            <person name="Nazareth L."/>
            <person name="Reid J."/>
            <person name="Worley K."/>
            <person name="Petrosino J."/>
            <person name="Highlander S."/>
            <person name="Gibbs R."/>
        </authorList>
    </citation>
    <scope>NUCLEOTIDE SEQUENCE [LARGE SCALE GENOMIC DNA]</scope>
    <source>
        <strain evidence="1 2">ATCC 51333</strain>
    </source>
</reference>
<dbReference type="EMBL" id="AEPY01000011">
    <property type="protein sequence ID" value="EFU79649.1"/>
    <property type="molecule type" value="Genomic_DNA"/>
</dbReference>
<protein>
    <recommendedName>
        <fullName evidence="3">Helix-turn-helix domain of resolvase</fullName>
    </recommendedName>
</protein>